<dbReference type="AlphaFoldDB" id="F1T635"/>
<keyword evidence="1" id="KW-1133">Transmembrane helix</keyword>
<keyword evidence="3" id="KW-1185">Reference proteome</keyword>
<feature type="transmembrane region" description="Helical" evidence="1">
    <location>
        <begin position="46"/>
        <end position="68"/>
    </location>
</feature>
<evidence type="ECO:0000313" key="3">
    <source>
        <dbReference type="Proteomes" id="UP000005947"/>
    </source>
</evidence>
<evidence type="ECO:0000256" key="1">
    <source>
        <dbReference type="SAM" id="Phobius"/>
    </source>
</evidence>
<keyword evidence="1" id="KW-0812">Transmembrane</keyword>
<organism evidence="2 3">
    <name type="scientific">Fannyhessea vaginae DSM 15829</name>
    <dbReference type="NCBI Taxonomy" id="525256"/>
    <lineage>
        <taxon>Bacteria</taxon>
        <taxon>Bacillati</taxon>
        <taxon>Actinomycetota</taxon>
        <taxon>Coriobacteriia</taxon>
        <taxon>Coriobacteriales</taxon>
        <taxon>Atopobiaceae</taxon>
        <taxon>Fannyhessea</taxon>
    </lineage>
</organism>
<name>F1T635_9ACTN</name>
<dbReference type="EMBL" id="ACGK02000002">
    <property type="protein sequence ID" value="EGF22940.1"/>
    <property type="molecule type" value="Genomic_DNA"/>
</dbReference>
<proteinExistence type="predicted"/>
<accession>F1T635</accession>
<evidence type="ECO:0000313" key="2">
    <source>
        <dbReference type="EMBL" id="EGF22940.1"/>
    </source>
</evidence>
<protein>
    <submittedName>
        <fullName evidence="2">Uncharacterized protein</fullName>
    </submittedName>
</protein>
<gene>
    <name evidence="2" type="ORF">HMPREF0091_10935</name>
</gene>
<comment type="caution">
    <text evidence="2">The sequence shown here is derived from an EMBL/GenBank/DDBJ whole genome shotgun (WGS) entry which is preliminary data.</text>
</comment>
<reference evidence="2 3" key="1">
    <citation type="submission" date="2011-02" db="EMBL/GenBank/DDBJ databases">
        <authorList>
            <person name="Muzny D."/>
            <person name="Qin X."/>
            <person name="Buhay C."/>
            <person name="Dugan-Rocha S."/>
            <person name="Ding Y."/>
            <person name="Chen G."/>
            <person name="Hawes A."/>
            <person name="Holder M."/>
            <person name="Jhangiani S."/>
            <person name="Johnson A."/>
            <person name="Khan Z."/>
            <person name="Li Z."/>
            <person name="Liu W."/>
            <person name="Liu X."/>
            <person name="Perez L."/>
            <person name="Shen H."/>
            <person name="Wang Q."/>
            <person name="Watt J."/>
            <person name="Xi L."/>
            <person name="Xin Y."/>
            <person name="Zhou J."/>
            <person name="Deng J."/>
            <person name="Jiang H."/>
            <person name="Liu Y."/>
            <person name="Qu J."/>
            <person name="Song X.-Z."/>
            <person name="Zhang L."/>
            <person name="Villasana D."/>
            <person name="Johnson A."/>
            <person name="Liu J."/>
            <person name="Liyanage D."/>
            <person name="Lorensuhewa L."/>
            <person name="Robinson T."/>
            <person name="Song A."/>
            <person name="Song B.-B."/>
            <person name="Dinh H."/>
            <person name="Thornton R."/>
            <person name="Coyle M."/>
            <person name="Francisco L."/>
            <person name="Jackson L."/>
            <person name="Javaid M."/>
            <person name="Korchina V."/>
            <person name="Kovar C."/>
            <person name="Mata R."/>
            <person name="Mathew T."/>
            <person name="Ngo R."/>
            <person name="Nguyen L."/>
            <person name="Nguyen N."/>
            <person name="Okwuonu G."/>
            <person name="Ongeri F."/>
            <person name="Pham C."/>
            <person name="Simmons D."/>
            <person name="Wilczek-Boney K."/>
            <person name="Hale W."/>
            <person name="Jakkamsetti A."/>
            <person name="Pham P."/>
            <person name="Ruth R."/>
            <person name="San Lucas F."/>
            <person name="Warren J."/>
            <person name="Zhang J."/>
            <person name="Zhao Z."/>
            <person name="Zhou C."/>
            <person name="Zhu D."/>
            <person name="Lee S."/>
            <person name="Bess C."/>
            <person name="Blankenburg K."/>
            <person name="Forbes L."/>
            <person name="Fu Q."/>
            <person name="Gubbala S."/>
            <person name="Hirani K."/>
            <person name="Jayaseelan J.C."/>
            <person name="Lara F."/>
            <person name="Munidasa M."/>
            <person name="Palculict T."/>
            <person name="Patil S."/>
            <person name="Pu L.-L."/>
            <person name="Saada N."/>
            <person name="Tang L."/>
            <person name="Weissenberger G."/>
            <person name="Zhu Y."/>
            <person name="Hemphill L."/>
            <person name="Shang Y."/>
            <person name="Youmans B."/>
            <person name="Ayvaz T."/>
            <person name="Ross M."/>
            <person name="Santibanez J."/>
            <person name="Aqrawi P."/>
            <person name="Gross S."/>
            <person name="Joshi V."/>
            <person name="Fowler G."/>
            <person name="Nazareth L."/>
            <person name="Reid J."/>
            <person name="Worley K."/>
            <person name="Petrosino J."/>
            <person name="Highlander S."/>
            <person name="Gibbs R."/>
        </authorList>
    </citation>
    <scope>NUCLEOTIDE SEQUENCE [LARGE SCALE GENOMIC DNA]</scope>
    <source>
        <strain evidence="2 3">DSM 15829</strain>
    </source>
</reference>
<dbReference type="Proteomes" id="UP000005947">
    <property type="component" value="Unassembled WGS sequence"/>
</dbReference>
<sequence length="69" mass="8210">MHLKRAARVPYTISQCKPTILLTHKIKKLLYKFVEMQKLSVNGLMLLYSSNQSCLYFFIAYNLLYFFII</sequence>
<keyword evidence="1" id="KW-0472">Membrane</keyword>